<protein>
    <recommendedName>
        <fullName evidence="3">Carboxypeptidase-like regulatory domain-containing protein</fullName>
    </recommendedName>
</protein>
<reference evidence="1 2" key="1">
    <citation type="submission" date="2015-03" db="EMBL/GenBank/DDBJ databases">
        <title>Complete genome sequence of Muricauda lutaonensis CC-HSB-11T, isolated from a coastal hot spring.</title>
        <authorList>
            <person name="Kim K.M."/>
        </authorList>
    </citation>
    <scope>NUCLEOTIDE SEQUENCE [LARGE SCALE GENOMIC DNA]</scope>
    <source>
        <strain evidence="1 2">CC-HSB-11</strain>
    </source>
</reference>
<dbReference type="PATRIC" id="fig|516051.4.peg.2223"/>
<evidence type="ECO:0000313" key="1">
    <source>
        <dbReference type="EMBL" id="AKA35752.1"/>
    </source>
</evidence>
<sequence length="258" mass="28870">MLVLLVFQGALAQESPSKDLRGKVLANGEDVTGVVVRNATSKRATITDAEGNFTIPVKVNDTLVFLAVQFKTKKLPVTRLIYNTSFVNVPLEPFVNELQEVVVQPFDLTGDLSKDAEKLELPQDVSAEALGLPNARQKIPTQSERKLQQATYGKFHLGMILTPPLDPIINAISGRTKMLKERVAVDRKYAQTQRVQQSIVDSLFIDTLKIPKERIADFMYFCEADPNFDGVVNSGDQLRVWQFMIDKSEAYRENNGLE</sequence>
<keyword evidence="2" id="KW-1185">Reference proteome</keyword>
<gene>
    <name evidence="1" type="ORF">VC82_2158</name>
</gene>
<dbReference type="HOGENOM" id="CLU_088900_2_1_10"/>
<dbReference type="STRING" id="516051.VC82_2158"/>
<evidence type="ECO:0008006" key="3">
    <source>
        <dbReference type="Google" id="ProtNLM"/>
    </source>
</evidence>
<name>A0A0D5YTU6_9FLAO</name>
<organism evidence="1 2">
    <name type="scientific">Flagellimonas lutaonensis</name>
    <dbReference type="NCBI Taxonomy" id="516051"/>
    <lineage>
        <taxon>Bacteria</taxon>
        <taxon>Pseudomonadati</taxon>
        <taxon>Bacteroidota</taxon>
        <taxon>Flavobacteriia</taxon>
        <taxon>Flavobacteriales</taxon>
        <taxon>Flavobacteriaceae</taxon>
        <taxon>Flagellimonas</taxon>
    </lineage>
</organism>
<dbReference type="Pfam" id="PF13715">
    <property type="entry name" value="CarbopepD_reg_2"/>
    <property type="match status" value="1"/>
</dbReference>
<dbReference type="KEGG" id="mlt:VC82_2158"/>
<dbReference type="Proteomes" id="UP000032726">
    <property type="component" value="Chromosome"/>
</dbReference>
<proteinExistence type="predicted"/>
<dbReference type="InterPro" id="IPR008969">
    <property type="entry name" value="CarboxyPept-like_regulatory"/>
</dbReference>
<dbReference type="AlphaFoldDB" id="A0A0D5YTU6"/>
<evidence type="ECO:0000313" key="2">
    <source>
        <dbReference type="Proteomes" id="UP000032726"/>
    </source>
</evidence>
<dbReference type="EMBL" id="CP011071">
    <property type="protein sequence ID" value="AKA35752.1"/>
    <property type="molecule type" value="Genomic_DNA"/>
</dbReference>
<dbReference type="SUPFAM" id="SSF49464">
    <property type="entry name" value="Carboxypeptidase regulatory domain-like"/>
    <property type="match status" value="1"/>
</dbReference>
<accession>A0A0D5YTU6</accession>